<comment type="caution">
    <text evidence="1">The sequence shown here is derived from an EMBL/GenBank/DDBJ whole genome shotgun (WGS) entry which is preliminary data.</text>
</comment>
<dbReference type="Proteomes" id="UP001054945">
    <property type="component" value="Unassembled WGS sequence"/>
</dbReference>
<keyword evidence="2" id="KW-1185">Reference proteome</keyword>
<gene>
    <name evidence="1" type="ORF">CEXT_473611</name>
</gene>
<reference evidence="1 2" key="1">
    <citation type="submission" date="2021-06" db="EMBL/GenBank/DDBJ databases">
        <title>Caerostris extrusa draft genome.</title>
        <authorList>
            <person name="Kono N."/>
            <person name="Arakawa K."/>
        </authorList>
    </citation>
    <scope>NUCLEOTIDE SEQUENCE [LARGE SCALE GENOMIC DNA]</scope>
</reference>
<accession>A0AAV4TMU2</accession>
<proteinExistence type="predicted"/>
<organism evidence="1 2">
    <name type="scientific">Caerostris extrusa</name>
    <name type="common">Bark spider</name>
    <name type="synonym">Caerostris bankana</name>
    <dbReference type="NCBI Taxonomy" id="172846"/>
    <lineage>
        <taxon>Eukaryota</taxon>
        <taxon>Metazoa</taxon>
        <taxon>Ecdysozoa</taxon>
        <taxon>Arthropoda</taxon>
        <taxon>Chelicerata</taxon>
        <taxon>Arachnida</taxon>
        <taxon>Araneae</taxon>
        <taxon>Araneomorphae</taxon>
        <taxon>Entelegynae</taxon>
        <taxon>Araneoidea</taxon>
        <taxon>Araneidae</taxon>
        <taxon>Caerostris</taxon>
    </lineage>
</organism>
<dbReference type="AlphaFoldDB" id="A0AAV4TMU2"/>
<sequence length="94" mass="10614">MDIFSCRCFRNESTGIKSSQTALARLHSGHIKSLTFVAYLFLFLCSLLFECADASIEQLGIKEGEAVMKMLSNMVSWTWSRCLEQGDMKPQQPT</sequence>
<evidence type="ECO:0000313" key="2">
    <source>
        <dbReference type="Proteomes" id="UP001054945"/>
    </source>
</evidence>
<dbReference type="EMBL" id="BPLR01011648">
    <property type="protein sequence ID" value="GIY47923.1"/>
    <property type="molecule type" value="Genomic_DNA"/>
</dbReference>
<name>A0AAV4TMU2_CAEEX</name>
<protein>
    <submittedName>
        <fullName evidence="1">Uncharacterized protein</fullName>
    </submittedName>
</protein>
<evidence type="ECO:0000313" key="1">
    <source>
        <dbReference type="EMBL" id="GIY47923.1"/>
    </source>
</evidence>